<feature type="binding site" evidence="17">
    <location>
        <position position="453"/>
    </location>
    <ligand>
        <name>AMP</name>
        <dbReference type="ChEBI" id="CHEBI:456215"/>
    </ligand>
</feature>
<dbReference type="Gene3D" id="3.40.50.10260">
    <property type="entry name" value="YjeF N-terminal domain"/>
    <property type="match status" value="1"/>
</dbReference>
<comment type="caution">
    <text evidence="21">The sequence shown here is derived from an EMBL/GenBank/DDBJ whole genome shotgun (WGS) entry which is preliminary data.</text>
</comment>
<proteinExistence type="inferred from homology"/>
<dbReference type="SUPFAM" id="SSF64153">
    <property type="entry name" value="YjeF N-terminal domain-like"/>
    <property type="match status" value="1"/>
</dbReference>
<evidence type="ECO:0000313" key="21">
    <source>
        <dbReference type="EMBL" id="GLS12881.1"/>
    </source>
</evidence>
<dbReference type="InterPro" id="IPR000631">
    <property type="entry name" value="CARKD"/>
</dbReference>
<protein>
    <recommendedName>
        <fullName evidence="17">ADP-dependent (S)-NAD(P)H-hydrate dehydratase</fullName>
        <ecNumber evidence="17">4.2.1.136</ecNumber>
    </recommendedName>
    <alternativeName>
        <fullName evidence="17">ADP-dependent NAD(P)HX dehydratase</fullName>
    </alternativeName>
</protein>
<comment type="cofactor">
    <cofactor evidence="18">
        <name>K(+)</name>
        <dbReference type="ChEBI" id="CHEBI:29103"/>
    </cofactor>
    <text evidence="18">Binds 1 potassium ion per subunit.</text>
</comment>
<dbReference type="InterPro" id="IPR036652">
    <property type="entry name" value="YjeF_N_dom_sf"/>
</dbReference>
<comment type="catalytic activity">
    <reaction evidence="16 17 18">
        <text>(6S)-NADPHX + ADP = AMP + phosphate + NADPH + H(+)</text>
        <dbReference type="Rhea" id="RHEA:32235"/>
        <dbReference type="ChEBI" id="CHEBI:15378"/>
        <dbReference type="ChEBI" id="CHEBI:43474"/>
        <dbReference type="ChEBI" id="CHEBI:57783"/>
        <dbReference type="ChEBI" id="CHEBI:64076"/>
        <dbReference type="ChEBI" id="CHEBI:456215"/>
        <dbReference type="ChEBI" id="CHEBI:456216"/>
        <dbReference type="EC" id="4.2.1.136"/>
    </reaction>
</comment>
<comment type="catalytic activity">
    <reaction evidence="1 18">
        <text>(6R)-NADHX = (6S)-NADHX</text>
        <dbReference type="Rhea" id="RHEA:32215"/>
        <dbReference type="ChEBI" id="CHEBI:64074"/>
        <dbReference type="ChEBI" id="CHEBI:64075"/>
        <dbReference type="EC" id="5.1.99.6"/>
    </reaction>
</comment>
<dbReference type="Pfam" id="PF03853">
    <property type="entry name" value="YjeF_N"/>
    <property type="match status" value="1"/>
</dbReference>
<dbReference type="HAMAP" id="MF_01965">
    <property type="entry name" value="NADHX_dehydratase"/>
    <property type="match status" value="1"/>
</dbReference>
<dbReference type="PANTHER" id="PTHR12592">
    <property type="entry name" value="ATP-DEPENDENT (S)-NAD(P)H-HYDRATE DEHYDRATASE FAMILY MEMBER"/>
    <property type="match status" value="1"/>
</dbReference>
<comment type="similarity">
    <text evidence="4 18">In the C-terminal section; belongs to the NnrD/CARKD family.</text>
</comment>
<keyword evidence="22" id="KW-1185">Reference proteome</keyword>
<comment type="catalytic activity">
    <reaction evidence="15 17 18">
        <text>(6S)-NADHX + ADP = AMP + phosphate + NADH + H(+)</text>
        <dbReference type="Rhea" id="RHEA:32223"/>
        <dbReference type="ChEBI" id="CHEBI:15378"/>
        <dbReference type="ChEBI" id="CHEBI:43474"/>
        <dbReference type="ChEBI" id="CHEBI:57945"/>
        <dbReference type="ChEBI" id="CHEBI:64074"/>
        <dbReference type="ChEBI" id="CHEBI:456215"/>
        <dbReference type="ChEBI" id="CHEBI:456216"/>
        <dbReference type="EC" id="4.2.1.136"/>
    </reaction>
</comment>
<dbReference type="NCBIfam" id="TIGR00196">
    <property type="entry name" value="yjeF_cterm"/>
    <property type="match status" value="1"/>
</dbReference>
<evidence type="ECO:0000256" key="10">
    <source>
        <dbReference type="ARBA" id="ARBA00023027"/>
    </source>
</evidence>
<keyword evidence="13" id="KW-0511">Multifunctional enzyme</keyword>
<dbReference type="EMBL" id="BSPB01000002">
    <property type="protein sequence ID" value="GLS12881.1"/>
    <property type="molecule type" value="Genomic_DNA"/>
</dbReference>
<evidence type="ECO:0000256" key="14">
    <source>
        <dbReference type="ARBA" id="ARBA00025153"/>
    </source>
</evidence>
<comment type="catalytic activity">
    <reaction evidence="2 18">
        <text>(6R)-NADPHX = (6S)-NADPHX</text>
        <dbReference type="Rhea" id="RHEA:32227"/>
        <dbReference type="ChEBI" id="CHEBI:64076"/>
        <dbReference type="ChEBI" id="CHEBI:64077"/>
        <dbReference type="EC" id="5.1.99.6"/>
    </reaction>
</comment>
<evidence type="ECO:0000259" key="20">
    <source>
        <dbReference type="PROSITE" id="PS51385"/>
    </source>
</evidence>
<dbReference type="EC" id="4.2.1.136" evidence="17"/>
<keyword evidence="12 17" id="KW-0456">Lyase</keyword>
<evidence type="ECO:0000259" key="19">
    <source>
        <dbReference type="PROSITE" id="PS51383"/>
    </source>
</evidence>
<evidence type="ECO:0000256" key="11">
    <source>
        <dbReference type="ARBA" id="ARBA00023235"/>
    </source>
</evidence>
<comment type="function">
    <text evidence="17">Catalyzes the dehydration of the S-form of NAD(P)HX at the expense of ADP, which is converted to AMP. Together with NAD(P)HX epimerase, which catalyzes the epimerization of the S- and R-forms, the enzyme allows the repair of both epimers of NAD(P)HX, a damaged form of NAD(P)H that is a result of enzymatic or heat-dependent hydration.</text>
</comment>
<evidence type="ECO:0000313" key="22">
    <source>
        <dbReference type="Proteomes" id="UP001156903"/>
    </source>
</evidence>
<reference evidence="22" key="1">
    <citation type="journal article" date="2019" name="Int. J. Syst. Evol. Microbiol.">
        <title>The Global Catalogue of Microorganisms (GCM) 10K type strain sequencing project: providing services to taxonomists for standard genome sequencing and annotation.</title>
        <authorList>
            <consortium name="The Broad Institute Genomics Platform"/>
            <consortium name="The Broad Institute Genome Sequencing Center for Infectious Disease"/>
            <person name="Wu L."/>
            <person name="Ma J."/>
        </authorList>
    </citation>
    <scope>NUCLEOTIDE SEQUENCE [LARGE SCALE GENOMIC DNA]</scope>
    <source>
        <strain evidence="22">NBRC 109341</strain>
    </source>
</reference>
<accession>A0ABQ6BXK3</accession>
<feature type="domain" description="YjeF N-terminal" evidence="20">
    <location>
        <begin position="18"/>
        <end position="227"/>
    </location>
</feature>
<evidence type="ECO:0000256" key="15">
    <source>
        <dbReference type="ARBA" id="ARBA00048238"/>
    </source>
</evidence>
<dbReference type="CDD" id="cd01171">
    <property type="entry name" value="YXKO-related"/>
    <property type="match status" value="1"/>
</dbReference>
<keyword evidence="8 17" id="KW-0521">NADP</keyword>
<keyword evidence="10 17" id="KW-0520">NAD</keyword>
<gene>
    <name evidence="17" type="primary">nnrD</name>
    <name evidence="21" type="ORF">GCM10007935_03090</name>
</gene>
<comment type="similarity">
    <text evidence="17">Belongs to the NnrD/CARKD family.</text>
</comment>
<dbReference type="Pfam" id="PF01256">
    <property type="entry name" value="Carb_kinase"/>
    <property type="match status" value="1"/>
</dbReference>
<feature type="binding site" evidence="17">
    <location>
        <position position="333"/>
    </location>
    <ligand>
        <name>(6S)-NADPHX</name>
        <dbReference type="ChEBI" id="CHEBI:64076"/>
    </ligand>
</feature>
<dbReference type="PIRSF" id="PIRSF017184">
    <property type="entry name" value="Nnr"/>
    <property type="match status" value="1"/>
</dbReference>
<dbReference type="PROSITE" id="PS51383">
    <property type="entry name" value="YJEF_C_3"/>
    <property type="match status" value="1"/>
</dbReference>
<evidence type="ECO:0000256" key="13">
    <source>
        <dbReference type="ARBA" id="ARBA00023268"/>
    </source>
</evidence>
<feature type="binding site" evidence="17">
    <location>
        <position position="272"/>
    </location>
    <ligand>
        <name>(6S)-NADPHX</name>
        <dbReference type="ChEBI" id="CHEBI:64076"/>
    </ligand>
</feature>
<dbReference type="InterPro" id="IPR030677">
    <property type="entry name" value="Nnr"/>
</dbReference>
<evidence type="ECO:0000256" key="12">
    <source>
        <dbReference type="ARBA" id="ARBA00023239"/>
    </source>
</evidence>
<dbReference type="PANTHER" id="PTHR12592:SF0">
    <property type="entry name" value="ATP-DEPENDENT (S)-NAD(P)H-HYDRATE DEHYDRATASE"/>
    <property type="match status" value="1"/>
</dbReference>
<evidence type="ECO:0000256" key="8">
    <source>
        <dbReference type="ARBA" id="ARBA00022857"/>
    </source>
</evidence>
<dbReference type="InterPro" id="IPR004443">
    <property type="entry name" value="YjeF_N_dom"/>
</dbReference>
<evidence type="ECO:0000256" key="5">
    <source>
        <dbReference type="ARBA" id="ARBA00022723"/>
    </source>
</evidence>
<dbReference type="NCBIfam" id="TIGR00197">
    <property type="entry name" value="yjeF_nterm"/>
    <property type="match status" value="1"/>
</dbReference>
<evidence type="ECO:0000256" key="16">
    <source>
        <dbReference type="ARBA" id="ARBA00049209"/>
    </source>
</evidence>
<dbReference type="Proteomes" id="UP001156903">
    <property type="component" value="Unassembled WGS sequence"/>
</dbReference>
<feature type="binding site" evidence="17">
    <location>
        <position position="387"/>
    </location>
    <ligand>
        <name>(6S)-NADPHX</name>
        <dbReference type="ChEBI" id="CHEBI:64076"/>
    </ligand>
</feature>
<dbReference type="Gene3D" id="3.40.1190.20">
    <property type="match status" value="1"/>
</dbReference>
<dbReference type="InterPro" id="IPR017953">
    <property type="entry name" value="Carbohydrate_kinase_pred_CS"/>
</dbReference>
<evidence type="ECO:0000256" key="9">
    <source>
        <dbReference type="ARBA" id="ARBA00022958"/>
    </source>
</evidence>
<comment type="cofactor">
    <cofactor evidence="17">
        <name>Mg(2+)</name>
        <dbReference type="ChEBI" id="CHEBI:18420"/>
    </cofactor>
</comment>
<keyword evidence="9 18" id="KW-0630">Potassium</keyword>
<dbReference type="InterPro" id="IPR029056">
    <property type="entry name" value="Ribokinase-like"/>
</dbReference>
<evidence type="ECO:0000256" key="18">
    <source>
        <dbReference type="PIRNR" id="PIRNR017184"/>
    </source>
</evidence>
<evidence type="ECO:0000256" key="7">
    <source>
        <dbReference type="ARBA" id="ARBA00022840"/>
    </source>
</evidence>
<keyword evidence="7 17" id="KW-0067">ATP-binding</keyword>
<name>A0ABQ6BXK3_9BURK</name>
<comment type="function">
    <text evidence="14 18">Bifunctional enzyme that catalyzes the epimerization of the S- and R-forms of NAD(P)HX and the dehydration of the S-form of NAD(P)HX at the expense of ADP, which is converted to AMP. This allows the repair of both epimers of NAD(P)HX, a damaged form of NAD(P)H that is a result of enzymatic or heat-dependent hydration.</text>
</comment>
<dbReference type="PROSITE" id="PS51385">
    <property type="entry name" value="YJEF_N"/>
    <property type="match status" value="1"/>
</dbReference>
<feature type="binding site" evidence="17">
    <location>
        <position position="454"/>
    </location>
    <ligand>
        <name>(6S)-NADPHX</name>
        <dbReference type="ChEBI" id="CHEBI:64076"/>
    </ligand>
</feature>
<comment type="similarity">
    <text evidence="3 18">In the N-terminal section; belongs to the NnrE/AIBP family.</text>
</comment>
<dbReference type="SUPFAM" id="SSF53613">
    <property type="entry name" value="Ribokinase-like"/>
    <property type="match status" value="1"/>
</dbReference>
<evidence type="ECO:0000256" key="4">
    <source>
        <dbReference type="ARBA" id="ARBA00009524"/>
    </source>
</evidence>
<evidence type="ECO:0000256" key="17">
    <source>
        <dbReference type="HAMAP-Rule" id="MF_01965"/>
    </source>
</evidence>
<evidence type="ECO:0000256" key="1">
    <source>
        <dbReference type="ARBA" id="ARBA00000013"/>
    </source>
</evidence>
<sequence length="512" mass="53510">MRRVPGPSPEPLFLASATRLIEHDAAAALPAHTLMARAGTAVAELALALAPHARHVWVACGPGNNGGDGLMAASRLHQWHRTRHTGTQITVTFCGEPDRLPDDAANAWQQLQASGLAVSEHPPEEFDLAIDALLGIGARRRPEGRLAEHLQQLRQTSATVLCVDVPSQLDGDTGAAWSNGGLPRTPPGPRHTLSLLTLKPGLFTADGRDAAGTVWFDELGIQPPTATPDARLFVPEHATPTRPHATHKGRQGDVIVLGGQHIDLNGASMVGAALLAGRAALHAGAGRVFVGLLADTQHPIAWDPASPELMLRQPDTLLNPTLLAHACVVCGCGGGEAVEAVLPGLLEHAPRLVLDADALNRIAESPALGRQLKQRRQRDAVTVMTPHPLEAARLLGSSTTQIMGNRLQAARTLSETWGTVCVLKGSGTVSATPRLPPLINASGDPALATAGTGDVLAGLIGAALAAIPDNLDDETLLTTVATAVHRHGLHAEQWSQNHPGRPMVAGWLAAQG</sequence>
<comment type="subunit">
    <text evidence="17">Homotetramer.</text>
</comment>
<feature type="binding site" evidence="17">
    <location>
        <begin position="424"/>
        <end position="428"/>
    </location>
    <ligand>
        <name>AMP</name>
        <dbReference type="ChEBI" id="CHEBI:456215"/>
    </ligand>
</feature>
<keyword evidence="11 18" id="KW-0413">Isomerase</keyword>
<evidence type="ECO:0000256" key="3">
    <source>
        <dbReference type="ARBA" id="ARBA00006001"/>
    </source>
</evidence>
<evidence type="ECO:0000256" key="6">
    <source>
        <dbReference type="ARBA" id="ARBA00022741"/>
    </source>
</evidence>
<keyword evidence="6 17" id="KW-0547">Nucleotide-binding</keyword>
<organism evidence="21 22">
    <name type="scientific">Hydrogenophaga electricum</name>
    <dbReference type="NCBI Taxonomy" id="1230953"/>
    <lineage>
        <taxon>Bacteria</taxon>
        <taxon>Pseudomonadati</taxon>
        <taxon>Pseudomonadota</taxon>
        <taxon>Betaproteobacteria</taxon>
        <taxon>Burkholderiales</taxon>
        <taxon>Comamonadaceae</taxon>
        <taxon>Hydrogenophaga</taxon>
    </lineage>
</organism>
<evidence type="ECO:0000256" key="2">
    <source>
        <dbReference type="ARBA" id="ARBA00000909"/>
    </source>
</evidence>
<dbReference type="RefSeq" id="WP_284306363.1">
    <property type="nucleotide sequence ID" value="NZ_BSPB01000002.1"/>
</dbReference>
<feature type="domain" description="YjeF C-terminal" evidence="19">
    <location>
        <begin position="231"/>
        <end position="512"/>
    </location>
</feature>
<dbReference type="PROSITE" id="PS01050">
    <property type="entry name" value="YJEF_C_2"/>
    <property type="match status" value="1"/>
</dbReference>
<keyword evidence="5 18" id="KW-0479">Metal-binding</keyword>